<dbReference type="PANTHER" id="PTHR21431">
    <property type="entry name" value="PREFOLDIN SUBUNIT 6"/>
    <property type="match status" value="1"/>
</dbReference>
<dbReference type="FunFam" id="1.10.287.370:FF:000003">
    <property type="entry name" value="Prefoldin subunit 6"/>
    <property type="match status" value="1"/>
</dbReference>
<dbReference type="GO" id="GO:0016272">
    <property type="term" value="C:prefoldin complex"/>
    <property type="evidence" value="ECO:0007669"/>
    <property type="project" value="InterPro"/>
</dbReference>
<evidence type="ECO:0000256" key="2">
    <source>
        <dbReference type="ARBA" id="ARBA00023186"/>
    </source>
</evidence>
<dbReference type="GO" id="GO:0006457">
    <property type="term" value="P:protein folding"/>
    <property type="evidence" value="ECO:0007669"/>
    <property type="project" value="InterPro"/>
</dbReference>
<protein>
    <submittedName>
        <fullName evidence="4">DgyrCDS11613</fullName>
    </submittedName>
</protein>
<keyword evidence="2" id="KW-0143">Chaperone</keyword>
<reference evidence="4 5" key="1">
    <citation type="submission" date="2020-08" db="EMBL/GenBank/DDBJ databases">
        <authorList>
            <person name="Hejnol A."/>
        </authorList>
    </citation>
    <scope>NUCLEOTIDE SEQUENCE [LARGE SCALE GENOMIC DNA]</scope>
</reference>
<comment type="caution">
    <text evidence="4">The sequence shown here is derived from an EMBL/GenBank/DDBJ whole genome shotgun (WGS) entry which is preliminary data.</text>
</comment>
<proteinExistence type="inferred from homology"/>
<name>A0A7I8W6F2_9ANNE</name>
<evidence type="ECO:0000256" key="3">
    <source>
        <dbReference type="SAM" id="Coils"/>
    </source>
</evidence>
<dbReference type="EMBL" id="CAJFCJ010000019">
    <property type="protein sequence ID" value="CAD5123255.1"/>
    <property type="molecule type" value="Genomic_DNA"/>
</dbReference>
<dbReference type="AlphaFoldDB" id="A0A7I8W6F2"/>
<keyword evidence="3" id="KW-0175">Coiled coil</keyword>
<sequence length="125" mass="14707">MAKAAEEIQRQFQKEMDAFKANQVDSRKCLTARQQLEAQLTENKMVMEEMKLLDEDASLFKMIGPILVKQDFIEAKQNVDKRIEYITREISRQETSMKDLQEKQDKMKETLTKLQSQMQQFAAAR</sequence>
<dbReference type="Pfam" id="PF01920">
    <property type="entry name" value="Prefoldin_2"/>
    <property type="match status" value="1"/>
</dbReference>
<dbReference type="InterPro" id="IPR002777">
    <property type="entry name" value="PFD_beta-like"/>
</dbReference>
<evidence type="ECO:0000313" key="5">
    <source>
        <dbReference type="Proteomes" id="UP000549394"/>
    </source>
</evidence>
<dbReference type="Gene3D" id="1.10.287.370">
    <property type="match status" value="1"/>
</dbReference>
<feature type="coiled-coil region" evidence="3">
    <location>
        <begin position="83"/>
        <end position="120"/>
    </location>
</feature>
<dbReference type="CDD" id="cd23161">
    <property type="entry name" value="Prefoldin_6"/>
    <property type="match status" value="1"/>
</dbReference>
<keyword evidence="5" id="KW-1185">Reference proteome</keyword>
<dbReference type="GO" id="GO:0051087">
    <property type="term" value="F:protein-folding chaperone binding"/>
    <property type="evidence" value="ECO:0007669"/>
    <property type="project" value="TreeGrafter"/>
</dbReference>
<dbReference type="GO" id="GO:0051131">
    <property type="term" value="P:chaperone-mediated protein complex assembly"/>
    <property type="evidence" value="ECO:0007669"/>
    <property type="project" value="TreeGrafter"/>
</dbReference>
<dbReference type="GO" id="GO:0005737">
    <property type="term" value="C:cytoplasm"/>
    <property type="evidence" value="ECO:0007669"/>
    <property type="project" value="TreeGrafter"/>
</dbReference>
<organism evidence="4 5">
    <name type="scientific">Dimorphilus gyrociliatus</name>
    <dbReference type="NCBI Taxonomy" id="2664684"/>
    <lineage>
        <taxon>Eukaryota</taxon>
        <taxon>Metazoa</taxon>
        <taxon>Spiralia</taxon>
        <taxon>Lophotrochozoa</taxon>
        <taxon>Annelida</taxon>
        <taxon>Polychaeta</taxon>
        <taxon>Polychaeta incertae sedis</taxon>
        <taxon>Dinophilidae</taxon>
        <taxon>Dimorphilus</taxon>
    </lineage>
</organism>
<dbReference type="Proteomes" id="UP000549394">
    <property type="component" value="Unassembled WGS sequence"/>
</dbReference>
<gene>
    <name evidence="4" type="ORF">DGYR_LOCUS10952</name>
</gene>
<comment type="similarity">
    <text evidence="1">Belongs to the prefoldin subunit beta family.</text>
</comment>
<dbReference type="SUPFAM" id="SSF46579">
    <property type="entry name" value="Prefoldin"/>
    <property type="match status" value="1"/>
</dbReference>
<dbReference type="OrthoDB" id="248120at2759"/>
<dbReference type="PANTHER" id="PTHR21431:SF0">
    <property type="entry name" value="PREFOLDIN SUBUNIT 6"/>
    <property type="match status" value="1"/>
</dbReference>
<dbReference type="GO" id="GO:0051082">
    <property type="term" value="F:unfolded protein binding"/>
    <property type="evidence" value="ECO:0007669"/>
    <property type="project" value="InterPro"/>
</dbReference>
<dbReference type="InterPro" id="IPR009053">
    <property type="entry name" value="Prefoldin"/>
</dbReference>
<accession>A0A7I8W6F2</accession>
<evidence type="ECO:0000256" key="1">
    <source>
        <dbReference type="ARBA" id="ARBA00008045"/>
    </source>
</evidence>
<evidence type="ECO:0000313" key="4">
    <source>
        <dbReference type="EMBL" id="CAD5123255.1"/>
    </source>
</evidence>